<sequence length="581" mass="67978">MKEFIKEMVGQTYKEKSGFLIQRINEVDEEKFECFLSELRKMNVPGIILSYAKILNTRKDTILNWYETFPLKFIMLDPTKNYEDAQPFFNRLKNLRFKLVLLFTKNPYELTVSYTIRLYASIKYTNLIIAYEDDNGKVRIHTVNPFLRSPEVQLSLKDEFFAEKARHLHGYTINALVTNLDVTKVIFQEMDGVKRYFGKDVTAIQTIVSFLGGKLNILNIDDVKLNRDENPWSKASLIQNSTDEKEKIVKEFDVSILINSEMFASDDSVFENIYPHTTNNLHIVSRKANSLTSYQNVVNSFSVGLSIIIFLMPLAISLIIIVTTRKRSFLFIHNIIFDFYRILLTNISFNKLINQHQRIIVVSFMAYTYILSTIIQTKLTSVFSIKPQSTDINTMEELSRHLMPIYTYKPYLDEIKKYNESSLSSIIDQIRIYENDKLSGTIDDIYYYFNNFAEMYSLDDYDSALYVQRSRRNFVNGRPMYHLMRESIMPSFQSFKIRYGSPIIPMVHSVLRRLSEGGLIDLWKRQTIFEAVIKGDLYPEYSESYDTVDTLNINVVLFGFEALMVGYFFLVVFIGEVLLNW</sequence>
<keyword evidence="3 8" id="KW-0812">Transmembrane</keyword>
<keyword evidence="7" id="KW-0325">Glycoprotein</keyword>
<evidence type="ECO:0000256" key="7">
    <source>
        <dbReference type="ARBA" id="ARBA00023180"/>
    </source>
</evidence>
<feature type="transmembrane region" description="Helical" evidence="8">
    <location>
        <begin position="355"/>
        <end position="375"/>
    </location>
</feature>
<dbReference type="PANTHER" id="PTHR42643:SF24">
    <property type="entry name" value="IONOTROPIC RECEPTOR 60A"/>
    <property type="match status" value="1"/>
</dbReference>
<feature type="transmembrane region" description="Helical" evidence="8">
    <location>
        <begin position="555"/>
        <end position="575"/>
    </location>
</feature>
<evidence type="ECO:0000256" key="8">
    <source>
        <dbReference type="SAM" id="Phobius"/>
    </source>
</evidence>
<dbReference type="InterPro" id="IPR052192">
    <property type="entry name" value="Insect_Ionotropic_Sensory_Rcpt"/>
</dbReference>
<accession>A0A9P0B3C1</accession>
<keyword evidence="6" id="KW-0675">Receptor</keyword>
<dbReference type="EMBL" id="OV121135">
    <property type="protein sequence ID" value="CAH0555585.1"/>
    <property type="molecule type" value="Genomic_DNA"/>
</dbReference>
<evidence type="ECO:0000313" key="10">
    <source>
        <dbReference type="Proteomes" id="UP001154078"/>
    </source>
</evidence>
<dbReference type="GO" id="GO:0005886">
    <property type="term" value="C:plasma membrane"/>
    <property type="evidence" value="ECO:0007669"/>
    <property type="project" value="UniProtKB-SubCell"/>
</dbReference>
<dbReference type="Proteomes" id="UP001154078">
    <property type="component" value="Chromosome 4"/>
</dbReference>
<proteinExistence type="predicted"/>
<feature type="transmembrane region" description="Helical" evidence="8">
    <location>
        <begin position="329"/>
        <end position="349"/>
    </location>
</feature>
<comment type="subcellular location">
    <subcellularLocation>
        <location evidence="1">Cell membrane</location>
        <topology evidence="1">Multi-pass membrane protein</topology>
    </subcellularLocation>
</comment>
<evidence type="ECO:0000256" key="2">
    <source>
        <dbReference type="ARBA" id="ARBA00022475"/>
    </source>
</evidence>
<gene>
    <name evidence="9" type="ORF">MELIAE_LOCUS6925</name>
</gene>
<keyword evidence="2" id="KW-1003">Cell membrane</keyword>
<protein>
    <recommendedName>
        <fullName evidence="11">Ionotropic receptor</fullName>
    </recommendedName>
</protein>
<evidence type="ECO:0000256" key="1">
    <source>
        <dbReference type="ARBA" id="ARBA00004651"/>
    </source>
</evidence>
<keyword evidence="5 8" id="KW-0472">Membrane</keyword>
<evidence type="ECO:0008006" key="11">
    <source>
        <dbReference type="Google" id="ProtNLM"/>
    </source>
</evidence>
<evidence type="ECO:0000313" key="9">
    <source>
        <dbReference type="EMBL" id="CAH0555585.1"/>
    </source>
</evidence>
<keyword evidence="4 8" id="KW-1133">Transmembrane helix</keyword>
<keyword evidence="10" id="KW-1185">Reference proteome</keyword>
<evidence type="ECO:0000256" key="5">
    <source>
        <dbReference type="ARBA" id="ARBA00023136"/>
    </source>
</evidence>
<reference evidence="9" key="1">
    <citation type="submission" date="2021-12" db="EMBL/GenBank/DDBJ databases">
        <authorList>
            <person name="King R."/>
        </authorList>
    </citation>
    <scope>NUCLEOTIDE SEQUENCE</scope>
</reference>
<evidence type="ECO:0000256" key="4">
    <source>
        <dbReference type="ARBA" id="ARBA00022989"/>
    </source>
</evidence>
<dbReference type="OrthoDB" id="8195814at2759"/>
<organism evidence="9 10">
    <name type="scientific">Brassicogethes aeneus</name>
    <name type="common">Rape pollen beetle</name>
    <name type="synonym">Meligethes aeneus</name>
    <dbReference type="NCBI Taxonomy" id="1431903"/>
    <lineage>
        <taxon>Eukaryota</taxon>
        <taxon>Metazoa</taxon>
        <taxon>Ecdysozoa</taxon>
        <taxon>Arthropoda</taxon>
        <taxon>Hexapoda</taxon>
        <taxon>Insecta</taxon>
        <taxon>Pterygota</taxon>
        <taxon>Neoptera</taxon>
        <taxon>Endopterygota</taxon>
        <taxon>Coleoptera</taxon>
        <taxon>Polyphaga</taxon>
        <taxon>Cucujiformia</taxon>
        <taxon>Nitidulidae</taxon>
        <taxon>Meligethinae</taxon>
        <taxon>Brassicogethes</taxon>
    </lineage>
</organism>
<dbReference type="AlphaFoldDB" id="A0A9P0B3C1"/>
<name>A0A9P0B3C1_BRAAE</name>
<dbReference type="PANTHER" id="PTHR42643">
    <property type="entry name" value="IONOTROPIC RECEPTOR 20A-RELATED"/>
    <property type="match status" value="1"/>
</dbReference>
<feature type="transmembrane region" description="Helical" evidence="8">
    <location>
        <begin position="301"/>
        <end position="322"/>
    </location>
</feature>
<evidence type="ECO:0000256" key="6">
    <source>
        <dbReference type="ARBA" id="ARBA00023170"/>
    </source>
</evidence>
<evidence type="ECO:0000256" key="3">
    <source>
        <dbReference type="ARBA" id="ARBA00022692"/>
    </source>
</evidence>